<proteinExistence type="predicted"/>
<evidence type="ECO:0000256" key="1">
    <source>
        <dbReference type="SAM" id="Phobius"/>
    </source>
</evidence>
<accession>A0A4Y2DJ42</accession>
<comment type="caution">
    <text evidence="2">The sequence shown here is derived from an EMBL/GenBank/DDBJ whole genome shotgun (WGS) entry which is preliminary data.</text>
</comment>
<gene>
    <name evidence="2" type="ORF">AVEN_217974_1</name>
</gene>
<keyword evidence="1" id="KW-1133">Transmembrane helix</keyword>
<dbReference type="Proteomes" id="UP000499080">
    <property type="component" value="Unassembled WGS sequence"/>
</dbReference>
<dbReference type="AlphaFoldDB" id="A0A4Y2DJ42"/>
<reference evidence="2 3" key="1">
    <citation type="journal article" date="2019" name="Sci. Rep.">
        <title>Orb-weaving spider Araneus ventricosus genome elucidates the spidroin gene catalogue.</title>
        <authorList>
            <person name="Kono N."/>
            <person name="Nakamura H."/>
            <person name="Ohtoshi R."/>
            <person name="Moran D.A.P."/>
            <person name="Shinohara A."/>
            <person name="Yoshida Y."/>
            <person name="Fujiwara M."/>
            <person name="Mori M."/>
            <person name="Tomita M."/>
            <person name="Arakawa K."/>
        </authorList>
    </citation>
    <scope>NUCLEOTIDE SEQUENCE [LARGE SCALE GENOMIC DNA]</scope>
</reference>
<keyword evidence="1" id="KW-0812">Transmembrane</keyword>
<feature type="transmembrane region" description="Helical" evidence="1">
    <location>
        <begin position="20"/>
        <end position="42"/>
    </location>
</feature>
<keyword evidence="3" id="KW-1185">Reference proteome</keyword>
<organism evidence="2 3">
    <name type="scientific">Araneus ventricosus</name>
    <name type="common">Orbweaver spider</name>
    <name type="synonym">Epeira ventricosa</name>
    <dbReference type="NCBI Taxonomy" id="182803"/>
    <lineage>
        <taxon>Eukaryota</taxon>
        <taxon>Metazoa</taxon>
        <taxon>Ecdysozoa</taxon>
        <taxon>Arthropoda</taxon>
        <taxon>Chelicerata</taxon>
        <taxon>Arachnida</taxon>
        <taxon>Araneae</taxon>
        <taxon>Araneomorphae</taxon>
        <taxon>Entelegynae</taxon>
        <taxon>Araneoidea</taxon>
        <taxon>Araneidae</taxon>
        <taxon>Araneus</taxon>
    </lineage>
</organism>
<protein>
    <submittedName>
        <fullName evidence="2">Uncharacterized protein</fullName>
    </submittedName>
</protein>
<evidence type="ECO:0000313" key="2">
    <source>
        <dbReference type="EMBL" id="GBM16711.1"/>
    </source>
</evidence>
<sequence length="121" mass="13376">MSTNLRSNVLFFHKFRPRFALLPVVGTGSIDVACGLVSASAGSRVMAVKIPRIKGKGRGQTAPLHPFTKATRRRNCGTVRIPPTTVHKYYPRAARDLAKPHAVETRLYMHGLLCLTLNCYT</sequence>
<dbReference type="EMBL" id="BGPR01000378">
    <property type="protein sequence ID" value="GBM16711.1"/>
    <property type="molecule type" value="Genomic_DNA"/>
</dbReference>
<evidence type="ECO:0000313" key="3">
    <source>
        <dbReference type="Proteomes" id="UP000499080"/>
    </source>
</evidence>
<keyword evidence="1" id="KW-0472">Membrane</keyword>
<name>A0A4Y2DJ42_ARAVE</name>